<organism evidence="10 11">
    <name type="scientific">Streptococcus sobrinus</name>
    <dbReference type="NCBI Taxonomy" id="1310"/>
    <lineage>
        <taxon>Bacteria</taxon>
        <taxon>Bacillati</taxon>
        <taxon>Bacillota</taxon>
        <taxon>Bacilli</taxon>
        <taxon>Lactobacillales</taxon>
        <taxon>Streptococcaceae</taxon>
        <taxon>Streptococcus</taxon>
    </lineage>
</organism>
<evidence type="ECO:0000256" key="3">
    <source>
        <dbReference type="ARBA" id="ARBA00022475"/>
    </source>
</evidence>
<keyword evidence="3" id="KW-1003">Cell membrane</keyword>
<dbReference type="EMBL" id="CP029490">
    <property type="protein sequence ID" value="AWN20021.1"/>
    <property type="molecule type" value="Genomic_DNA"/>
</dbReference>
<evidence type="ECO:0000256" key="2">
    <source>
        <dbReference type="ARBA" id="ARBA00008017"/>
    </source>
</evidence>
<dbReference type="InterPro" id="IPR045276">
    <property type="entry name" value="YbiO_bact"/>
</dbReference>
<evidence type="ECO:0000256" key="6">
    <source>
        <dbReference type="ARBA" id="ARBA00023136"/>
    </source>
</evidence>
<keyword evidence="6 7" id="KW-0472">Membrane</keyword>
<name>A0ABM6W397_9STRE</name>
<dbReference type="Gene3D" id="1.10.287.1260">
    <property type="match status" value="1"/>
</dbReference>
<dbReference type="Proteomes" id="UP000245369">
    <property type="component" value="Chromosome"/>
</dbReference>
<feature type="domain" description="Mechanosensitive ion channel transmembrane helices 2/3" evidence="9">
    <location>
        <begin position="73"/>
        <end position="113"/>
    </location>
</feature>
<feature type="transmembrane region" description="Helical" evidence="7">
    <location>
        <begin position="20"/>
        <end position="37"/>
    </location>
</feature>
<dbReference type="GeneID" id="93923111"/>
<dbReference type="Pfam" id="PF21088">
    <property type="entry name" value="MS_channel_1st"/>
    <property type="match status" value="1"/>
</dbReference>
<dbReference type="SUPFAM" id="SSF82689">
    <property type="entry name" value="Mechanosensitive channel protein MscS (YggB), C-terminal domain"/>
    <property type="match status" value="1"/>
</dbReference>
<dbReference type="InterPro" id="IPR011066">
    <property type="entry name" value="MscS_channel_C_sf"/>
</dbReference>
<dbReference type="InterPro" id="IPR011014">
    <property type="entry name" value="MscS_channel_TM-2"/>
</dbReference>
<dbReference type="PANTHER" id="PTHR30460:SF0">
    <property type="entry name" value="MODERATE CONDUCTANCE MECHANOSENSITIVE CHANNEL YBIO"/>
    <property type="match status" value="1"/>
</dbReference>
<accession>A0ABM6W397</accession>
<dbReference type="SUPFAM" id="SSF50182">
    <property type="entry name" value="Sm-like ribonucleoproteins"/>
    <property type="match status" value="1"/>
</dbReference>
<keyword evidence="4 7" id="KW-0812">Transmembrane</keyword>
<dbReference type="Gene3D" id="2.30.30.60">
    <property type="match status" value="1"/>
</dbReference>
<dbReference type="SUPFAM" id="SSF82861">
    <property type="entry name" value="Mechanosensitive channel protein MscS (YggB), transmembrane region"/>
    <property type="match status" value="1"/>
</dbReference>
<comment type="similarity">
    <text evidence="2">Belongs to the MscS (TC 1.A.23) family.</text>
</comment>
<evidence type="ECO:0000256" key="1">
    <source>
        <dbReference type="ARBA" id="ARBA00004651"/>
    </source>
</evidence>
<sequence>MSIFIKYWESLHFEDLAVNLLAKAIELALLVFAFIIGKQIANWAFDKFFSHSPRLLGQTEGRRKTLIKLFHNVMNYFLYFLLIYWILAILGLPVSSLLAGAGIAGLAIGLGAQGFLSDLVNGFFILIERQFDVGDSVTVDQVSGIVSSVGIRTTEIRDFDGTLHFIPNREILLVSNKSRGDMRAQIDIPIYASTNLDRVTQIIKEVNEIEVPNSPEIVGVPNVLGPRTASNGQFIFRVDIFVQNGQQAEIYSKFYRLYQEALLKDDISLPTPNTHIQPSQKS</sequence>
<keyword evidence="5 7" id="KW-1133">Transmembrane helix</keyword>
<proteinExistence type="inferred from homology"/>
<evidence type="ECO:0000313" key="10">
    <source>
        <dbReference type="EMBL" id="AWN20021.1"/>
    </source>
</evidence>
<dbReference type="RefSeq" id="WP_002961183.1">
    <property type="nucleotide sequence ID" value="NZ_CP029490.1"/>
</dbReference>
<dbReference type="Gene3D" id="3.30.70.100">
    <property type="match status" value="1"/>
</dbReference>
<evidence type="ECO:0000256" key="5">
    <source>
        <dbReference type="ARBA" id="ARBA00022989"/>
    </source>
</evidence>
<dbReference type="InterPro" id="IPR010920">
    <property type="entry name" value="LSM_dom_sf"/>
</dbReference>
<feature type="transmembrane region" description="Helical" evidence="7">
    <location>
        <begin position="98"/>
        <end position="120"/>
    </location>
</feature>
<evidence type="ECO:0000259" key="8">
    <source>
        <dbReference type="Pfam" id="PF00924"/>
    </source>
</evidence>
<evidence type="ECO:0000256" key="7">
    <source>
        <dbReference type="SAM" id="Phobius"/>
    </source>
</evidence>
<reference evidence="10 11" key="1">
    <citation type="submission" date="2018-05" db="EMBL/GenBank/DDBJ databases">
        <title>Complete genome sequences of Streptococcus sobrinus.</title>
        <authorList>
            <person name="Sales M."/>
            <person name="Jensen P.A."/>
        </authorList>
    </citation>
    <scope>NUCLEOTIDE SEQUENCE [LARGE SCALE GENOMIC DNA]</scope>
    <source>
        <strain evidence="10 11">SL1</strain>
    </source>
</reference>
<dbReference type="InterPro" id="IPR023408">
    <property type="entry name" value="MscS_beta-dom_sf"/>
</dbReference>
<protein>
    <submittedName>
        <fullName evidence="10">Mechanosensitive ion channel family protein</fullName>
    </submittedName>
</protein>
<feature type="domain" description="Mechanosensitive ion channel MscS" evidence="8">
    <location>
        <begin position="116"/>
        <end position="178"/>
    </location>
</feature>
<dbReference type="InterPro" id="IPR049142">
    <property type="entry name" value="MS_channel_1st"/>
</dbReference>
<feature type="transmembrane region" description="Helical" evidence="7">
    <location>
        <begin position="73"/>
        <end position="92"/>
    </location>
</feature>
<evidence type="ECO:0000259" key="9">
    <source>
        <dbReference type="Pfam" id="PF21088"/>
    </source>
</evidence>
<dbReference type="PANTHER" id="PTHR30460">
    <property type="entry name" value="MODERATE CONDUCTANCE MECHANOSENSITIVE CHANNEL YBIO"/>
    <property type="match status" value="1"/>
</dbReference>
<dbReference type="Pfam" id="PF00924">
    <property type="entry name" value="MS_channel_2nd"/>
    <property type="match status" value="1"/>
</dbReference>
<evidence type="ECO:0000313" key="11">
    <source>
        <dbReference type="Proteomes" id="UP000245369"/>
    </source>
</evidence>
<gene>
    <name evidence="10" type="ORF">DK182_01055</name>
</gene>
<keyword evidence="11" id="KW-1185">Reference proteome</keyword>
<evidence type="ECO:0000256" key="4">
    <source>
        <dbReference type="ARBA" id="ARBA00022692"/>
    </source>
</evidence>
<dbReference type="InterPro" id="IPR006685">
    <property type="entry name" value="MscS_channel_2nd"/>
</dbReference>
<comment type="subcellular location">
    <subcellularLocation>
        <location evidence="1">Cell membrane</location>
        <topology evidence="1">Multi-pass membrane protein</topology>
    </subcellularLocation>
</comment>